<dbReference type="Proteomes" id="UP000317078">
    <property type="component" value="Unassembled WGS sequence"/>
</dbReference>
<proteinExistence type="predicted"/>
<dbReference type="NCBIfam" id="TIGR00778">
    <property type="entry name" value="ahpD_dom"/>
    <property type="match status" value="1"/>
</dbReference>
<dbReference type="InterPro" id="IPR029032">
    <property type="entry name" value="AhpD-like"/>
</dbReference>
<dbReference type="SUPFAM" id="SSF69118">
    <property type="entry name" value="AhpD-like"/>
    <property type="match status" value="1"/>
</dbReference>
<name>A0A502F9E4_9PROT</name>
<evidence type="ECO:0000259" key="1">
    <source>
        <dbReference type="Pfam" id="PF02627"/>
    </source>
</evidence>
<dbReference type="RefSeq" id="WP_140886478.1">
    <property type="nucleotide sequence ID" value="NZ_RCZP01000042.1"/>
</dbReference>
<protein>
    <submittedName>
        <fullName evidence="2">Carboxymuconolactone decarboxylase family protein</fullName>
    </submittedName>
</protein>
<dbReference type="PANTHER" id="PTHR34846">
    <property type="entry name" value="4-CARBOXYMUCONOLACTONE DECARBOXYLASE FAMILY PROTEIN (AFU_ORTHOLOGUE AFUA_6G11590)"/>
    <property type="match status" value="1"/>
</dbReference>
<gene>
    <name evidence="2" type="ORF">EAH89_25145</name>
</gene>
<dbReference type="EMBL" id="RCZP01000042">
    <property type="protein sequence ID" value="TPG46022.1"/>
    <property type="molecule type" value="Genomic_DNA"/>
</dbReference>
<comment type="caution">
    <text evidence="2">The sequence shown here is derived from an EMBL/GenBank/DDBJ whole genome shotgun (WGS) entry which is preliminary data.</text>
</comment>
<keyword evidence="3" id="KW-1185">Reference proteome</keyword>
<feature type="domain" description="Carboxymuconolactone decarboxylase-like" evidence="1">
    <location>
        <begin position="15"/>
        <end position="94"/>
    </location>
</feature>
<dbReference type="Gene3D" id="1.20.1290.10">
    <property type="entry name" value="AhpD-like"/>
    <property type="match status" value="1"/>
</dbReference>
<dbReference type="PANTHER" id="PTHR34846:SF10">
    <property type="entry name" value="CYTOPLASMIC PROTEIN"/>
    <property type="match status" value="1"/>
</dbReference>
<dbReference type="OrthoDB" id="9801997at2"/>
<reference evidence="2 3" key="1">
    <citation type="journal article" date="2019" name="Environ. Microbiol.">
        <title>Species interactions and distinct microbial communities in high Arctic permafrost affected cryosols are associated with the CH4 and CO2 gas fluxes.</title>
        <authorList>
            <person name="Altshuler I."/>
            <person name="Hamel J."/>
            <person name="Turney S."/>
            <person name="Magnuson E."/>
            <person name="Levesque R."/>
            <person name="Greer C."/>
            <person name="Whyte L.G."/>
        </authorList>
    </citation>
    <scope>NUCLEOTIDE SEQUENCE [LARGE SCALE GENOMIC DNA]</scope>
    <source>
        <strain evidence="2 3">S9.3B</strain>
    </source>
</reference>
<evidence type="ECO:0000313" key="2">
    <source>
        <dbReference type="EMBL" id="TPG46022.1"/>
    </source>
</evidence>
<sequence>MTQRMDYAAAAPAGVKALGQLYGHVLQAGLDPRLLDLIYLRVSQVNGCAYCIDMHTRDLLKRGVGIEMLALIPVWREAGALFTPTERAALAWAETVTRVADTAIPDVEYAAAAAAFDPTSLAELTIAIGLINTYNRLAVAFRATPQAVRRAVAAAA</sequence>
<dbReference type="GO" id="GO:0051920">
    <property type="term" value="F:peroxiredoxin activity"/>
    <property type="evidence" value="ECO:0007669"/>
    <property type="project" value="InterPro"/>
</dbReference>
<dbReference type="AlphaFoldDB" id="A0A502F9E4"/>
<dbReference type="InterPro" id="IPR004675">
    <property type="entry name" value="AhpD_core"/>
</dbReference>
<dbReference type="InterPro" id="IPR003779">
    <property type="entry name" value="CMD-like"/>
</dbReference>
<organism evidence="2 3">
    <name type="scientific">Muricoccus nepalensis</name>
    <dbReference type="NCBI Taxonomy" id="1854500"/>
    <lineage>
        <taxon>Bacteria</taxon>
        <taxon>Pseudomonadati</taxon>
        <taxon>Pseudomonadota</taxon>
        <taxon>Alphaproteobacteria</taxon>
        <taxon>Acetobacterales</taxon>
        <taxon>Roseomonadaceae</taxon>
        <taxon>Muricoccus</taxon>
    </lineage>
</organism>
<accession>A0A502F9E4</accession>
<evidence type="ECO:0000313" key="3">
    <source>
        <dbReference type="Proteomes" id="UP000317078"/>
    </source>
</evidence>
<dbReference type="Pfam" id="PF02627">
    <property type="entry name" value="CMD"/>
    <property type="match status" value="1"/>
</dbReference>